<accession>A0A9P4MMI0</accession>
<dbReference type="AlphaFoldDB" id="A0A9P4MMI0"/>
<evidence type="ECO:0000313" key="3">
    <source>
        <dbReference type="Proteomes" id="UP000799536"/>
    </source>
</evidence>
<sequence>MEAEKDDIVRTSETLAKLEAAMTDRGPSATDATNPGPQLSEPALEALNESVIYEEDITMAGSEIPVKAEFATAGLGPLATDKTDTGLQGSRSSQKASGEPIERGKDITMMDSEAPVKVEDTVTVTGVQLNRSSPKAPVEAVRKDKDIIMAEPELPVKIEVTTPDKEVSPAGKLPTENIQSHLAQPSPTTTTGIGSLKLEDHSPISHKKKKPRVEIEDPSNPRKRRKSSSHAFRTEVLNDREYIVISDSENDRGEKGERTSHAFRTEVFNGREYVVISNSDDEKTGARDRGNGLGNLHKTARNILTKDEDTDMADAIETPLPAEENSTGAMEINATGEGRNSGTPESEAFTITEISDHSDTVIENTEQTELINVEAGQAINNEANQSVDAQASNPQTTLTSSPISTSSENGIIIDTRLPYRHGSPLLPVLPVMTIPLGARSHIPNANLVLQSIYDILKFHAIPLKRSLHDIYITHRFHAGSHPSKSNVTITILTDVSSNNKWVAALKDIRKDLGAPYKDISIEFLDHRVWGEGIFSLPISEVRERGVLRNAKRRQNAITNILNESGEEWTNLWFGWRGPTRLRAEMKATVVVSSPTVDKEKWWQVIFPKVKEVCGDKLEVELVFATGGQKIQDFAGKKKTVVKKE</sequence>
<dbReference type="EMBL" id="ML994568">
    <property type="protein sequence ID" value="KAF2195952.1"/>
    <property type="molecule type" value="Genomic_DNA"/>
</dbReference>
<proteinExistence type="predicted"/>
<name>A0A9P4MMI0_9PLEO</name>
<feature type="compositionally biased region" description="Polar residues" evidence="1">
    <location>
        <begin position="85"/>
        <end position="96"/>
    </location>
</feature>
<dbReference type="Proteomes" id="UP000799536">
    <property type="component" value="Unassembled WGS sequence"/>
</dbReference>
<evidence type="ECO:0000313" key="2">
    <source>
        <dbReference type="EMBL" id="KAF2195952.1"/>
    </source>
</evidence>
<dbReference type="OrthoDB" id="5351220at2759"/>
<feature type="region of interest" description="Disordered" evidence="1">
    <location>
        <begin position="153"/>
        <end position="233"/>
    </location>
</feature>
<feature type="region of interest" description="Disordered" evidence="1">
    <location>
        <begin position="19"/>
        <end position="40"/>
    </location>
</feature>
<gene>
    <name evidence="2" type="ORF">GQ43DRAFT_500689</name>
</gene>
<evidence type="ECO:0000256" key="1">
    <source>
        <dbReference type="SAM" id="MobiDB-lite"/>
    </source>
</evidence>
<comment type="caution">
    <text evidence="2">The sequence shown here is derived from an EMBL/GenBank/DDBJ whole genome shotgun (WGS) entry which is preliminary data.</text>
</comment>
<feature type="compositionally biased region" description="Basic and acidic residues" evidence="1">
    <location>
        <begin position="100"/>
        <end position="114"/>
    </location>
</feature>
<feature type="region of interest" description="Disordered" evidence="1">
    <location>
        <begin position="76"/>
        <end position="114"/>
    </location>
</feature>
<feature type="compositionally biased region" description="Polar residues" evidence="1">
    <location>
        <begin position="176"/>
        <end position="193"/>
    </location>
</feature>
<reference evidence="2" key="1">
    <citation type="journal article" date="2020" name="Stud. Mycol.">
        <title>101 Dothideomycetes genomes: a test case for predicting lifestyles and emergence of pathogens.</title>
        <authorList>
            <person name="Haridas S."/>
            <person name="Albert R."/>
            <person name="Binder M."/>
            <person name="Bloem J."/>
            <person name="Labutti K."/>
            <person name="Salamov A."/>
            <person name="Andreopoulos B."/>
            <person name="Baker S."/>
            <person name="Barry K."/>
            <person name="Bills G."/>
            <person name="Bluhm B."/>
            <person name="Cannon C."/>
            <person name="Castanera R."/>
            <person name="Culley D."/>
            <person name="Daum C."/>
            <person name="Ezra D."/>
            <person name="Gonzalez J."/>
            <person name="Henrissat B."/>
            <person name="Kuo A."/>
            <person name="Liang C."/>
            <person name="Lipzen A."/>
            <person name="Lutzoni F."/>
            <person name="Magnuson J."/>
            <person name="Mondo S."/>
            <person name="Nolan M."/>
            <person name="Ohm R."/>
            <person name="Pangilinan J."/>
            <person name="Park H.-J."/>
            <person name="Ramirez L."/>
            <person name="Alfaro M."/>
            <person name="Sun H."/>
            <person name="Tritt A."/>
            <person name="Yoshinaga Y."/>
            <person name="Zwiers L.-H."/>
            <person name="Turgeon B."/>
            <person name="Goodwin S."/>
            <person name="Spatafora J."/>
            <person name="Crous P."/>
            <person name="Grigoriev I."/>
        </authorList>
    </citation>
    <scope>NUCLEOTIDE SEQUENCE</scope>
    <source>
        <strain evidence="2">ATCC 74209</strain>
    </source>
</reference>
<keyword evidence="3" id="KW-1185">Reference proteome</keyword>
<organism evidence="2 3">
    <name type="scientific">Delitschia confertaspora ATCC 74209</name>
    <dbReference type="NCBI Taxonomy" id="1513339"/>
    <lineage>
        <taxon>Eukaryota</taxon>
        <taxon>Fungi</taxon>
        <taxon>Dikarya</taxon>
        <taxon>Ascomycota</taxon>
        <taxon>Pezizomycotina</taxon>
        <taxon>Dothideomycetes</taxon>
        <taxon>Pleosporomycetidae</taxon>
        <taxon>Pleosporales</taxon>
        <taxon>Delitschiaceae</taxon>
        <taxon>Delitschia</taxon>
    </lineage>
</organism>
<protein>
    <submittedName>
        <fullName evidence="2">Uncharacterized protein</fullName>
    </submittedName>
</protein>